<proteinExistence type="inferred from homology"/>
<dbReference type="PANTHER" id="PTHR22726">
    <property type="entry name" value="METALLOENDOPEPTIDASE OMA1"/>
    <property type="match status" value="1"/>
</dbReference>
<comment type="cofactor">
    <cofactor evidence="6">
        <name>Zn(2+)</name>
        <dbReference type="ChEBI" id="CHEBI:29105"/>
    </cofactor>
    <text evidence="6">Binds 1 zinc ion per subunit.</text>
</comment>
<dbReference type="GO" id="GO:0006515">
    <property type="term" value="P:protein quality control for misfolded or incompletely synthesized proteins"/>
    <property type="evidence" value="ECO:0007669"/>
    <property type="project" value="TreeGrafter"/>
</dbReference>
<evidence type="ECO:0000256" key="1">
    <source>
        <dbReference type="ARBA" id="ARBA00022670"/>
    </source>
</evidence>
<dbReference type="Gene3D" id="3.30.2010.10">
    <property type="entry name" value="Metalloproteases ('zincins'), catalytic domain"/>
    <property type="match status" value="1"/>
</dbReference>
<dbReference type="Proteomes" id="UP000761534">
    <property type="component" value="Unassembled WGS sequence"/>
</dbReference>
<comment type="similarity">
    <text evidence="6">Belongs to the peptidase M48 family.</text>
</comment>
<keyword evidence="2" id="KW-0479">Metal-binding</keyword>
<dbReference type="GO" id="GO:0004222">
    <property type="term" value="F:metalloendopeptidase activity"/>
    <property type="evidence" value="ECO:0007669"/>
    <property type="project" value="InterPro"/>
</dbReference>
<feature type="domain" description="Peptidase M48" evidence="7">
    <location>
        <begin position="106"/>
        <end position="285"/>
    </location>
</feature>
<organism evidence="8 9">
    <name type="scientific">Trichomonascus ciferrii</name>
    <dbReference type="NCBI Taxonomy" id="44093"/>
    <lineage>
        <taxon>Eukaryota</taxon>
        <taxon>Fungi</taxon>
        <taxon>Dikarya</taxon>
        <taxon>Ascomycota</taxon>
        <taxon>Saccharomycotina</taxon>
        <taxon>Dipodascomycetes</taxon>
        <taxon>Dipodascales</taxon>
        <taxon>Trichomonascaceae</taxon>
        <taxon>Trichomonascus</taxon>
        <taxon>Trichomonascus ciferrii complex</taxon>
    </lineage>
</organism>
<evidence type="ECO:0000256" key="2">
    <source>
        <dbReference type="ARBA" id="ARBA00022723"/>
    </source>
</evidence>
<dbReference type="PANTHER" id="PTHR22726:SF1">
    <property type="entry name" value="METALLOENDOPEPTIDASE OMA1, MITOCHONDRIAL"/>
    <property type="match status" value="1"/>
</dbReference>
<dbReference type="GO" id="GO:0034982">
    <property type="term" value="P:mitochondrial protein processing"/>
    <property type="evidence" value="ECO:0007669"/>
    <property type="project" value="TreeGrafter"/>
</dbReference>
<dbReference type="GO" id="GO:0046872">
    <property type="term" value="F:metal ion binding"/>
    <property type="evidence" value="ECO:0007669"/>
    <property type="project" value="UniProtKB-KW"/>
</dbReference>
<dbReference type="OrthoDB" id="7464992at2759"/>
<keyword evidence="1 6" id="KW-0645">Protease</keyword>
<gene>
    <name evidence="8" type="ORF">TRICI_005882</name>
</gene>
<dbReference type="InterPro" id="IPR001915">
    <property type="entry name" value="Peptidase_M48"/>
</dbReference>
<reference evidence="8" key="1">
    <citation type="journal article" date="2019" name="G3 (Bethesda)">
        <title>Genome Assemblies of Two Rare Opportunistic Yeast Pathogens: Diutina rugosa (syn. Candida rugosa) and Trichomonascus ciferrii (syn. Candida ciferrii).</title>
        <authorList>
            <person name="Mixao V."/>
            <person name="Saus E."/>
            <person name="Hansen A.P."/>
            <person name="Lass-Florl C."/>
            <person name="Gabaldon T."/>
        </authorList>
    </citation>
    <scope>NUCLEOTIDE SEQUENCE</scope>
    <source>
        <strain evidence="8">CBS 4856</strain>
    </source>
</reference>
<evidence type="ECO:0000256" key="6">
    <source>
        <dbReference type="RuleBase" id="RU003983"/>
    </source>
</evidence>
<evidence type="ECO:0000256" key="3">
    <source>
        <dbReference type="ARBA" id="ARBA00022801"/>
    </source>
</evidence>
<evidence type="ECO:0000259" key="7">
    <source>
        <dbReference type="Pfam" id="PF01435"/>
    </source>
</evidence>
<evidence type="ECO:0000256" key="5">
    <source>
        <dbReference type="ARBA" id="ARBA00023049"/>
    </source>
</evidence>
<sequence>MFRLFQRIGVKRGAQVGIRQYATYRRFNAPQHQVDWNKRAQWGGGFLILGGIVYVSNLDSAPYSNRNRFIIIGPKLEKKIGERGYRETMSEFGRHILPDNHPQTIRVKRIMDRLIRASQLEHMDWKIHVIDDPKAPPNAFVLPSGKVFVFTSILPICHNDDGLATVLAHETGHQLARHTAENLSKTPFYVVLGLLLSTVTGADMINRLVVNTLFQLPASREMEREADYIGLMMMSKACFNPSEAVHVWERMTRFEQKMAKGSSKVPEFLSTHPTSSNRITLIQQWLSEANSVRSQAGCDEFGGLMDSFWR</sequence>
<keyword evidence="5 6" id="KW-0482">Metalloprotease</keyword>
<dbReference type="CDD" id="cd07331">
    <property type="entry name" value="M48C_Oma1_like"/>
    <property type="match status" value="1"/>
</dbReference>
<comment type="caution">
    <text evidence="8">The sequence shown here is derived from an EMBL/GenBank/DDBJ whole genome shotgun (WGS) entry which is preliminary data.</text>
</comment>
<keyword evidence="4 6" id="KW-0862">Zinc</keyword>
<dbReference type="GO" id="GO:0005743">
    <property type="term" value="C:mitochondrial inner membrane"/>
    <property type="evidence" value="ECO:0007669"/>
    <property type="project" value="TreeGrafter"/>
</dbReference>
<dbReference type="EMBL" id="SWFS01000466">
    <property type="protein sequence ID" value="KAA8902521.1"/>
    <property type="molecule type" value="Genomic_DNA"/>
</dbReference>
<keyword evidence="3 6" id="KW-0378">Hydrolase</keyword>
<dbReference type="InterPro" id="IPR051156">
    <property type="entry name" value="Mito/Outer_Membr_Metalloprot"/>
</dbReference>
<keyword evidence="9" id="KW-1185">Reference proteome</keyword>
<dbReference type="AlphaFoldDB" id="A0A642UQN7"/>
<protein>
    <recommendedName>
        <fullName evidence="7">Peptidase M48 domain-containing protein</fullName>
    </recommendedName>
</protein>
<accession>A0A642UQN7</accession>
<evidence type="ECO:0000256" key="4">
    <source>
        <dbReference type="ARBA" id="ARBA00022833"/>
    </source>
</evidence>
<dbReference type="VEuPathDB" id="FungiDB:TRICI_005882"/>
<evidence type="ECO:0000313" key="9">
    <source>
        <dbReference type="Proteomes" id="UP000761534"/>
    </source>
</evidence>
<name>A0A642UQN7_9ASCO</name>
<dbReference type="Pfam" id="PF01435">
    <property type="entry name" value="Peptidase_M48"/>
    <property type="match status" value="1"/>
</dbReference>
<evidence type="ECO:0000313" key="8">
    <source>
        <dbReference type="EMBL" id="KAA8902521.1"/>
    </source>
</evidence>